<dbReference type="Proteomes" id="UP000722485">
    <property type="component" value="Unassembled WGS sequence"/>
</dbReference>
<proteinExistence type="predicted"/>
<evidence type="ECO:0000313" key="2">
    <source>
        <dbReference type="Proteomes" id="UP000722485"/>
    </source>
</evidence>
<comment type="caution">
    <text evidence="1">The sequence shown here is derived from an EMBL/GenBank/DDBJ whole genome shotgun (WGS) entry which is preliminary data.</text>
</comment>
<dbReference type="AlphaFoldDB" id="A0A9P5HPW0"/>
<gene>
    <name evidence="1" type="ORF">G7Z17_g501</name>
</gene>
<dbReference type="OrthoDB" id="4161332at2759"/>
<accession>A0A9P5HPW0</accession>
<keyword evidence="2" id="KW-1185">Reference proteome</keyword>
<name>A0A9P5HPW0_9HYPO</name>
<reference evidence="1" key="1">
    <citation type="submission" date="2020-03" db="EMBL/GenBank/DDBJ databases">
        <title>Draft Genome Sequence of Cylindrodendrum hubeiense.</title>
        <authorList>
            <person name="Buettner E."/>
            <person name="Kellner H."/>
        </authorList>
    </citation>
    <scope>NUCLEOTIDE SEQUENCE</scope>
    <source>
        <strain evidence="1">IHI 201604</strain>
    </source>
</reference>
<organism evidence="1 2">
    <name type="scientific">Cylindrodendrum hubeiense</name>
    <dbReference type="NCBI Taxonomy" id="595255"/>
    <lineage>
        <taxon>Eukaryota</taxon>
        <taxon>Fungi</taxon>
        <taxon>Dikarya</taxon>
        <taxon>Ascomycota</taxon>
        <taxon>Pezizomycotina</taxon>
        <taxon>Sordariomycetes</taxon>
        <taxon>Hypocreomycetidae</taxon>
        <taxon>Hypocreales</taxon>
        <taxon>Nectriaceae</taxon>
        <taxon>Cylindrodendrum</taxon>
    </lineage>
</organism>
<evidence type="ECO:0000313" key="1">
    <source>
        <dbReference type="EMBL" id="KAF7557777.1"/>
    </source>
</evidence>
<sequence length="198" mass="21533">MQIFTVQYDEAEWISAITRQAIQHAQGLQHRGAKGGGNGATKVLLVSLDVYLQSAVAVDWGLSRGGYSFNGKTAANLRDRFYEDPTSSQSQSSLDTHKGTPDFTNIWKENTKGYLQAQCSKSARNSASYDAPYANAEQTMKPSNIEAESLLDIMDLLTTPLDQTYDSLCLEPLESVPALTLGASTVSVTDLVLWDSDG</sequence>
<protein>
    <submittedName>
        <fullName evidence="1">Uncharacterized protein</fullName>
    </submittedName>
</protein>
<dbReference type="EMBL" id="JAANBB010000003">
    <property type="protein sequence ID" value="KAF7557777.1"/>
    <property type="molecule type" value="Genomic_DNA"/>
</dbReference>